<protein>
    <recommendedName>
        <fullName evidence="3">HNH endonuclease 5 domain-containing protein</fullName>
    </recommendedName>
</protein>
<name>A0ABU6GSQ9_9BACL</name>
<dbReference type="RefSeq" id="WP_326090523.1">
    <property type="nucleotide sequence ID" value="NZ_JARLKZ010000020.1"/>
</dbReference>
<evidence type="ECO:0008006" key="3">
    <source>
        <dbReference type="Google" id="ProtNLM"/>
    </source>
</evidence>
<gene>
    <name evidence="1" type="ORF">P4H66_23365</name>
</gene>
<comment type="caution">
    <text evidence="1">The sequence shown here is derived from an EMBL/GenBank/DDBJ whole genome shotgun (WGS) entry which is preliminary data.</text>
</comment>
<organism evidence="1 2">
    <name type="scientific">Paenibacillus dokdonensis</name>
    <dbReference type="NCBI Taxonomy" id="2567944"/>
    <lineage>
        <taxon>Bacteria</taxon>
        <taxon>Bacillati</taxon>
        <taxon>Bacillota</taxon>
        <taxon>Bacilli</taxon>
        <taxon>Bacillales</taxon>
        <taxon>Paenibacillaceae</taxon>
        <taxon>Paenibacillus</taxon>
    </lineage>
</organism>
<dbReference type="Proteomes" id="UP001344632">
    <property type="component" value="Unassembled WGS sequence"/>
</dbReference>
<evidence type="ECO:0000313" key="2">
    <source>
        <dbReference type="Proteomes" id="UP001344632"/>
    </source>
</evidence>
<proteinExistence type="predicted"/>
<reference evidence="1 2" key="1">
    <citation type="submission" date="2023-03" db="EMBL/GenBank/DDBJ databases">
        <title>Bacillus Genome Sequencing.</title>
        <authorList>
            <person name="Dunlap C."/>
        </authorList>
    </citation>
    <scope>NUCLEOTIDE SEQUENCE [LARGE SCALE GENOMIC DNA]</scope>
    <source>
        <strain evidence="1 2">BD-525</strain>
    </source>
</reference>
<accession>A0ABU6GSQ9</accession>
<keyword evidence="2" id="KW-1185">Reference proteome</keyword>
<sequence length="261" mass="30110">MARNVTGTCHICGNYGKLTFEHVPPKKAFNDRPIIRGVFEKFQNMTPGEKVQGKIEQKGSGGHTLCPKCNNDTGSYYGSDFIEWTYQNYYLIKTLSEIESNYTYKIYPLRVIKQIITMFFSTNGDAFRKAHPDLVKFVLDQNMKYLKPSIRIFTFLVDGEYSRHTGIVSSGNIVTGKITVMSEIAIFPVGYLMTINSDPPDERLTEITHFSRYGYDDLQQISLNMNKLPISYFLPGDYRTRDEIMEDYYRNIEDGLSTDFF</sequence>
<dbReference type="EMBL" id="JARLKZ010000020">
    <property type="protein sequence ID" value="MEC0242754.1"/>
    <property type="molecule type" value="Genomic_DNA"/>
</dbReference>
<evidence type="ECO:0000313" key="1">
    <source>
        <dbReference type="EMBL" id="MEC0242754.1"/>
    </source>
</evidence>